<dbReference type="InterPro" id="IPR012902">
    <property type="entry name" value="N_methyl_site"/>
</dbReference>
<feature type="region of interest" description="Disordered" evidence="2">
    <location>
        <begin position="122"/>
        <end position="161"/>
    </location>
</feature>
<dbReference type="PANTHER" id="PTHR30093">
    <property type="entry name" value="GENERAL SECRETION PATHWAY PROTEIN G"/>
    <property type="match status" value="1"/>
</dbReference>
<dbReference type="InterPro" id="IPR045584">
    <property type="entry name" value="Pilin-like"/>
</dbReference>
<keyword evidence="3" id="KW-0812">Transmembrane</keyword>
<reference evidence="4 5" key="1">
    <citation type="submission" date="2024-07" db="EMBL/GenBank/DDBJ databases">
        <title>Uliginosibacterium flavum JJ3220;KACC:17644.</title>
        <authorList>
            <person name="Kim M.K."/>
        </authorList>
    </citation>
    <scope>NUCLEOTIDE SEQUENCE [LARGE SCALE GENOMIC DNA]</scope>
    <source>
        <strain evidence="4 5">KACC:17644</strain>
    </source>
</reference>
<dbReference type="Pfam" id="PF07963">
    <property type="entry name" value="N_methyl"/>
    <property type="match status" value="1"/>
</dbReference>
<dbReference type="Proteomes" id="UP001549691">
    <property type="component" value="Unassembled WGS sequence"/>
</dbReference>
<evidence type="ECO:0000256" key="3">
    <source>
        <dbReference type="SAM" id="Phobius"/>
    </source>
</evidence>
<proteinExistence type="predicted"/>
<dbReference type="NCBIfam" id="TIGR02532">
    <property type="entry name" value="IV_pilin_GFxxxE"/>
    <property type="match status" value="1"/>
</dbReference>
<accession>A0ABV2TJE6</accession>
<gene>
    <name evidence="4" type="ORF">ABXR19_05575</name>
</gene>
<feature type="transmembrane region" description="Helical" evidence="3">
    <location>
        <begin position="47"/>
        <end position="69"/>
    </location>
</feature>
<protein>
    <submittedName>
        <fullName evidence="4">Prepilin-type N-terminal cleavage/methylation domain-containing protein</fullName>
    </submittedName>
</protein>
<organism evidence="4 5">
    <name type="scientific">Uliginosibacterium flavum</name>
    <dbReference type="NCBI Taxonomy" id="1396831"/>
    <lineage>
        <taxon>Bacteria</taxon>
        <taxon>Pseudomonadati</taxon>
        <taxon>Pseudomonadota</taxon>
        <taxon>Betaproteobacteria</taxon>
        <taxon>Rhodocyclales</taxon>
        <taxon>Zoogloeaceae</taxon>
        <taxon>Uliginosibacterium</taxon>
    </lineage>
</organism>
<keyword evidence="5" id="KW-1185">Reference proteome</keyword>
<name>A0ABV2TJE6_9RHOO</name>
<sequence length="161" mass="17619">MKTSKECCVLSAESKLASAPPTEIFSQHSALSTQHCRARLRRAGFTLIELLVVMAVVGLLLSIAAPRYFGHVERAKENTLRQSLAVMRDAIDKYQGDRSEFPDSLDELVTRQYLRAIPKDPYTDSSASWLTEPPPEGGTGVFEVHSSAEGQAQDGTPLGEL</sequence>
<dbReference type="PROSITE" id="PS00409">
    <property type="entry name" value="PROKAR_NTER_METHYL"/>
    <property type="match status" value="1"/>
</dbReference>
<keyword evidence="1" id="KW-0488">Methylation</keyword>
<dbReference type="EMBL" id="JBEWZI010000004">
    <property type="protein sequence ID" value="MET7013650.1"/>
    <property type="molecule type" value="Genomic_DNA"/>
</dbReference>
<dbReference type="SUPFAM" id="SSF54523">
    <property type="entry name" value="Pili subunits"/>
    <property type="match status" value="1"/>
</dbReference>
<keyword evidence="3" id="KW-1133">Transmembrane helix</keyword>
<evidence type="ECO:0000256" key="1">
    <source>
        <dbReference type="ARBA" id="ARBA00022481"/>
    </source>
</evidence>
<dbReference type="PANTHER" id="PTHR30093:SF47">
    <property type="entry name" value="TYPE IV PILUS NON-CORE MINOR PILIN PILE"/>
    <property type="match status" value="1"/>
</dbReference>
<dbReference type="Gene3D" id="3.30.700.10">
    <property type="entry name" value="Glycoprotein, Type 4 Pilin"/>
    <property type="match status" value="1"/>
</dbReference>
<dbReference type="InterPro" id="IPR000983">
    <property type="entry name" value="Bac_GSPG_pilin"/>
</dbReference>
<evidence type="ECO:0000313" key="4">
    <source>
        <dbReference type="EMBL" id="MET7013650.1"/>
    </source>
</evidence>
<dbReference type="RefSeq" id="WP_354600113.1">
    <property type="nucleotide sequence ID" value="NZ_JBEWZI010000004.1"/>
</dbReference>
<evidence type="ECO:0000256" key="2">
    <source>
        <dbReference type="SAM" id="MobiDB-lite"/>
    </source>
</evidence>
<dbReference type="PRINTS" id="PR00813">
    <property type="entry name" value="BCTERIALGSPG"/>
</dbReference>
<evidence type="ECO:0000313" key="5">
    <source>
        <dbReference type="Proteomes" id="UP001549691"/>
    </source>
</evidence>
<keyword evidence="3" id="KW-0472">Membrane</keyword>
<comment type="caution">
    <text evidence="4">The sequence shown here is derived from an EMBL/GenBank/DDBJ whole genome shotgun (WGS) entry which is preliminary data.</text>
</comment>